<dbReference type="RefSeq" id="XP_069303309.1">
    <property type="nucleotide sequence ID" value="XM_069455404.1"/>
</dbReference>
<gene>
    <name evidence="2" type="ORF">ACET3X_009232</name>
</gene>
<dbReference type="Proteomes" id="UP001578633">
    <property type="component" value="Chromosome 9"/>
</dbReference>
<accession>A0ABR3U9S0</accession>
<keyword evidence="3" id="KW-1185">Reference proteome</keyword>
<dbReference type="EMBL" id="JBHGVX010000009">
    <property type="protein sequence ID" value="KAL1792725.1"/>
    <property type="molecule type" value="Genomic_DNA"/>
</dbReference>
<feature type="region of interest" description="Disordered" evidence="1">
    <location>
        <begin position="236"/>
        <end position="257"/>
    </location>
</feature>
<organism evidence="2 3">
    <name type="scientific">Alternaria dauci</name>
    <dbReference type="NCBI Taxonomy" id="48095"/>
    <lineage>
        <taxon>Eukaryota</taxon>
        <taxon>Fungi</taxon>
        <taxon>Dikarya</taxon>
        <taxon>Ascomycota</taxon>
        <taxon>Pezizomycotina</taxon>
        <taxon>Dothideomycetes</taxon>
        <taxon>Pleosporomycetidae</taxon>
        <taxon>Pleosporales</taxon>
        <taxon>Pleosporineae</taxon>
        <taxon>Pleosporaceae</taxon>
        <taxon>Alternaria</taxon>
        <taxon>Alternaria sect. Porri</taxon>
    </lineage>
</organism>
<name>A0ABR3U9S0_9PLEO</name>
<protein>
    <submittedName>
        <fullName evidence="2">Uncharacterized protein</fullName>
    </submittedName>
</protein>
<reference evidence="2 3" key="1">
    <citation type="submission" date="2024-09" db="EMBL/GenBank/DDBJ databases">
        <title>T2T genomes of carrot and Alternaria dauci and their utility for understanding host-pathogen interaction during carrot leaf blight disease.</title>
        <authorList>
            <person name="Liu W."/>
            <person name="Xu S."/>
            <person name="Ou C."/>
            <person name="Liu X."/>
            <person name="Zhuang F."/>
            <person name="Deng X.W."/>
        </authorList>
    </citation>
    <scope>NUCLEOTIDE SEQUENCE [LARGE SCALE GENOMIC DNA]</scope>
    <source>
        <strain evidence="2 3">A2016</strain>
    </source>
</reference>
<evidence type="ECO:0000313" key="3">
    <source>
        <dbReference type="Proteomes" id="UP001578633"/>
    </source>
</evidence>
<proteinExistence type="predicted"/>
<feature type="region of interest" description="Disordered" evidence="1">
    <location>
        <begin position="87"/>
        <end position="125"/>
    </location>
</feature>
<feature type="compositionally biased region" description="Basic and acidic residues" evidence="1">
    <location>
        <begin position="89"/>
        <end position="104"/>
    </location>
</feature>
<evidence type="ECO:0000256" key="1">
    <source>
        <dbReference type="SAM" id="MobiDB-lite"/>
    </source>
</evidence>
<feature type="compositionally biased region" description="Basic and acidic residues" evidence="1">
    <location>
        <begin position="114"/>
        <end position="125"/>
    </location>
</feature>
<comment type="caution">
    <text evidence="2">The sequence shown here is derived from an EMBL/GenBank/DDBJ whole genome shotgun (WGS) entry which is preliminary data.</text>
</comment>
<dbReference type="GeneID" id="96089554"/>
<sequence length="338" mass="37778">MAANESTYQFALTAKECEVIRAIRIVERSITPTKQMTLRQTLELHLTDQDGDSLGSCEVDAENMVMDFVSAAAAFLKELVEDPVQPKKGLTEADKGVHVDDRDSVLGSQTQESPIRDTPDNLHEQDVRESTASWEAIREANIPSCVKEISFTINDEDLVPELREKLKSSYPGVTIVTPGTMTEKENALKALPTEKPNGIKQMIIELDETEITQNLELESSLRKSYPWAVIESKPGPNISRKRARRMTDSGVATSHRPDPVKHIEDFAAYVMEPPSEDEFGYKYPIGEGWDRLPYPRKFEIAHARAIQHYHGKVADGKGCGYCAAHGYQCKCNVTFPPL</sequence>
<evidence type="ECO:0000313" key="2">
    <source>
        <dbReference type="EMBL" id="KAL1792725.1"/>
    </source>
</evidence>